<dbReference type="Proteomes" id="UP000811246">
    <property type="component" value="Chromosome 11"/>
</dbReference>
<keyword evidence="3" id="KW-0808">Transferase</keyword>
<dbReference type="AlphaFoldDB" id="A0A922DPK1"/>
<feature type="transmembrane region" description="Helical" evidence="12">
    <location>
        <begin position="540"/>
        <end position="567"/>
    </location>
</feature>
<evidence type="ECO:0000313" key="14">
    <source>
        <dbReference type="Proteomes" id="UP000811246"/>
    </source>
</evidence>
<feature type="region of interest" description="Disordered" evidence="11">
    <location>
        <begin position="1"/>
        <end position="21"/>
    </location>
</feature>
<evidence type="ECO:0000256" key="1">
    <source>
        <dbReference type="ARBA" id="ARBA00004308"/>
    </source>
</evidence>
<feature type="active site" evidence="8">
    <location>
        <position position="475"/>
    </location>
</feature>
<accession>A0A922DPK1</accession>
<evidence type="ECO:0000313" key="13">
    <source>
        <dbReference type="EMBL" id="KAG6688304.1"/>
    </source>
</evidence>
<evidence type="ECO:0000256" key="2">
    <source>
        <dbReference type="ARBA" id="ARBA00022676"/>
    </source>
</evidence>
<reference evidence="13" key="1">
    <citation type="submission" date="2021-01" db="EMBL/GenBank/DDBJ databases">
        <authorList>
            <person name="Lovell J.T."/>
            <person name="Bentley N."/>
            <person name="Bhattarai G."/>
            <person name="Jenkins J.W."/>
            <person name="Sreedasyam A."/>
            <person name="Alarcon Y."/>
            <person name="Bock C."/>
            <person name="Boston L."/>
            <person name="Carlson J."/>
            <person name="Cervantes K."/>
            <person name="Clermont K."/>
            <person name="Krom N."/>
            <person name="Kubenka K."/>
            <person name="Mamidi S."/>
            <person name="Mattison C."/>
            <person name="Monteros M."/>
            <person name="Pisani C."/>
            <person name="Plott C."/>
            <person name="Rajasekar S."/>
            <person name="Rhein H.S."/>
            <person name="Rohla C."/>
            <person name="Song M."/>
            <person name="Hilaire R.S."/>
            <person name="Shu S."/>
            <person name="Wells L."/>
            <person name="Wang X."/>
            <person name="Webber J."/>
            <person name="Heerema R.J."/>
            <person name="Klein P."/>
            <person name="Conner P."/>
            <person name="Grauke L."/>
            <person name="Grimwood J."/>
            <person name="Schmutz J."/>
            <person name="Randall J.J."/>
        </authorList>
    </citation>
    <scope>NUCLEOTIDE SEQUENCE</scope>
    <source>
        <tissue evidence="13">Leaf</tissue>
    </source>
</reference>
<feature type="transmembrane region" description="Helical" evidence="12">
    <location>
        <begin position="68"/>
        <end position="89"/>
    </location>
</feature>
<feature type="transmembrane region" description="Helical" evidence="12">
    <location>
        <begin position="711"/>
        <end position="729"/>
    </location>
</feature>
<feature type="binding site" evidence="9">
    <location>
        <position position="132"/>
    </location>
    <ligand>
        <name>UDP-alpha-D-glucose</name>
        <dbReference type="ChEBI" id="CHEBI:58885"/>
    </ligand>
</feature>
<evidence type="ECO:0000256" key="8">
    <source>
        <dbReference type="PIRSR" id="PIRSR605150-1"/>
    </source>
</evidence>
<organism evidence="13 14">
    <name type="scientific">Carya illinoinensis</name>
    <name type="common">Pecan</name>
    <dbReference type="NCBI Taxonomy" id="32201"/>
    <lineage>
        <taxon>Eukaryota</taxon>
        <taxon>Viridiplantae</taxon>
        <taxon>Streptophyta</taxon>
        <taxon>Embryophyta</taxon>
        <taxon>Tracheophyta</taxon>
        <taxon>Spermatophyta</taxon>
        <taxon>Magnoliopsida</taxon>
        <taxon>eudicotyledons</taxon>
        <taxon>Gunneridae</taxon>
        <taxon>Pentapetalae</taxon>
        <taxon>rosids</taxon>
        <taxon>fabids</taxon>
        <taxon>Fagales</taxon>
        <taxon>Juglandaceae</taxon>
        <taxon>Carya</taxon>
    </lineage>
</organism>
<keyword evidence="7" id="KW-0961">Cell wall biogenesis/degradation</keyword>
<evidence type="ECO:0000256" key="3">
    <source>
        <dbReference type="ARBA" id="ARBA00022679"/>
    </source>
</evidence>
<keyword evidence="4 12" id="KW-0812">Transmembrane</keyword>
<feature type="binding site" evidence="10">
    <location>
        <position position="323"/>
    </location>
    <ligand>
        <name>Mn(2+)</name>
        <dbReference type="ChEBI" id="CHEBI:29035"/>
    </ligand>
</feature>
<dbReference type="GO" id="GO:0012505">
    <property type="term" value="C:endomembrane system"/>
    <property type="evidence" value="ECO:0007669"/>
    <property type="project" value="UniProtKB-SubCell"/>
</dbReference>
<comment type="caution">
    <text evidence="13">The sequence shown here is derived from an EMBL/GenBank/DDBJ whole genome shotgun (WGS) entry which is preliminary data.</text>
</comment>
<protein>
    <recommendedName>
        <fullName evidence="15">Cellulose synthase-like protein G3</fullName>
    </recommendedName>
</protein>
<dbReference type="GO" id="GO:0071555">
    <property type="term" value="P:cell wall organization"/>
    <property type="evidence" value="ECO:0007669"/>
    <property type="project" value="UniProtKB-KW"/>
</dbReference>
<dbReference type="InterPro" id="IPR005150">
    <property type="entry name" value="Cellulose_synth"/>
</dbReference>
<feature type="transmembrane region" description="Helical" evidence="12">
    <location>
        <begin position="38"/>
        <end position="56"/>
    </location>
</feature>
<evidence type="ECO:0000256" key="10">
    <source>
        <dbReference type="PIRSR" id="PIRSR605150-3"/>
    </source>
</evidence>
<evidence type="ECO:0008006" key="15">
    <source>
        <dbReference type="Google" id="ProtNLM"/>
    </source>
</evidence>
<evidence type="ECO:0000256" key="7">
    <source>
        <dbReference type="ARBA" id="ARBA00023316"/>
    </source>
</evidence>
<evidence type="ECO:0000256" key="5">
    <source>
        <dbReference type="ARBA" id="ARBA00022989"/>
    </source>
</evidence>
<proteinExistence type="predicted"/>
<evidence type="ECO:0000256" key="9">
    <source>
        <dbReference type="PIRSR" id="PIRSR605150-2"/>
    </source>
</evidence>
<feature type="active site" evidence="8">
    <location>
        <position position="162"/>
    </location>
</feature>
<dbReference type="EMBL" id="CM031835">
    <property type="protein sequence ID" value="KAG6688304.1"/>
    <property type="molecule type" value="Genomic_DNA"/>
</dbReference>
<gene>
    <name evidence="13" type="ORF">I3842_11G117800</name>
</gene>
<evidence type="ECO:0000256" key="11">
    <source>
        <dbReference type="SAM" id="MobiDB-lite"/>
    </source>
</evidence>
<evidence type="ECO:0000256" key="6">
    <source>
        <dbReference type="ARBA" id="ARBA00023136"/>
    </source>
</evidence>
<dbReference type="FunFam" id="3.90.550.10:FF:000135">
    <property type="entry name" value="Cellulose synthase-like protein G3"/>
    <property type="match status" value="1"/>
</dbReference>
<dbReference type="GO" id="GO:0016020">
    <property type="term" value="C:membrane"/>
    <property type="evidence" value="ECO:0007669"/>
    <property type="project" value="InterPro"/>
</dbReference>
<feature type="transmembrane region" description="Helical" evidence="12">
    <location>
        <begin position="741"/>
        <end position="763"/>
    </location>
</feature>
<name>A0A922DPK1_CARIL</name>
<keyword evidence="2" id="KW-0328">Glycosyltransferase</keyword>
<dbReference type="GO" id="GO:0030244">
    <property type="term" value="P:cellulose biosynthetic process"/>
    <property type="evidence" value="ECO:0007669"/>
    <property type="project" value="InterPro"/>
</dbReference>
<evidence type="ECO:0000256" key="4">
    <source>
        <dbReference type="ARBA" id="ARBA00022692"/>
    </source>
</evidence>
<comment type="subcellular location">
    <subcellularLocation>
        <location evidence="1">Endomembrane system</location>
    </subcellularLocation>
</comment>
<sequence length="765" mass="86439">MEGPSLGGCTAASRPSTTHASASGYPPLYKIEHSQLTLFNRLFAAVYASAILALLYRHAFMLINSPALASSFISLSMLISDLVLAFLWAGTQACRMRPIHRREFPENLERVVKDQSDFPTLDVFICTADPYKEPPMSVASTALSVMAYDYPTEKISVYVSDDGGSQLTLFAFMEAAKFASHWLPFCRKNNVVDRSPESYFALNNSPSFEAEKIKTMYDNMKIRVDNAVERGKVGDEYMTGEEERRAFNRWTEGFTRQDHPTVIQVLLENRKDKDITGHLMPNLIYVSRQKSRISPHHFKAGALNTLLRVSATMTNAPIILTLDCDMYSNDPRTPLRVLCYLLNSSTTSTQAQVLDRSTELGYIQFPQHFHGINENDTYACEYKRLFQINSMGLDGLAGPNHVGTGCFFCRRAFFGGPSTFVPPEIPELGPFHVVDKPIRSQPILELAHEVASCNYENQTKWGFEIGVRYGSLVEDYFTGYRLHCEGWKSIFCSPKRAAFLGDAPITLVDVLNQQKRWSIGLLDVVFSKFSHLTFGIRSNIGLLMAIGYAQIGCWAFWSIPITMYAFLPQLALLNGISIFPSVSELWFLLYMFLFLGAYLQDLLDFLFYGGTVQRWWSDQRMWNIRGLTCHFFGFLEFFLKSVGIPTQGFNVTSKVLDDEQSKRYMQGFFEFGVPSPMFVPLTTAAFVNLVSFVWGLVWIFRGSKDVEVEGLFVQIFLAGFGVVNSWPIYEGVVWRRDKGKLHIRTTMISTFLASLLVAAASFATN</sequence>
<keyword evidence="6 12" id="KW-0472">Membrane</keyword>
<keyword evidence="5 12" id="KW-1133">Transmembrane helix</keyword>
<dbReference type="PANTHER" id="PTHR13301">
    <property type="entry name" value="X-BOX TRANSCRIPTION FACTOR-RELATED"/>
    <property type="match status" value="1"/>
</dbReference>
<dbReference type="GO" id="GO:0016760">
    <property type="term" value="F:cellulose synthase (UDP-forming) activity"/>
    <property type="evidence" value="ECO:0007669"/>
    <property type="project" value="InterPro"/>
</dbReference>
<feature type="binding site" evidence="9">
    <location>
        <position position="162"/>
    </location>
    <ligand>
        <name>UDP-alpha-D-glucose</name>
        <dbReference type="ChEBI" id="CHEBI:58885"/>
    </ligand>
</feature>
<dbReference type="Pfam" id="PF03552">
    <property type="entry name" value="Cellulose_synt"/>
    <property type="match status" value="2"/>
</dbReference>
<feature type="binding site" evidence="9">
    <location>
        <position position="133"/>
    </location>
    <ligand>
        <name>UDP-alpha-D-glucose</name>
        <dbReference type="ChEBI" id="CHEBI:58885"/>
    </ligand>
</feature>
<feature type="transmembrane region" description="Helical" evidence="12">
    <location>
        <begin position="677"/>
        <end position="699"/>
    </location>
</feature>
<feature type="binding site" evidence="10">
    <location>
        <position position="299"/>
    </location>
    <ligand>
        <name>Mn(2+)</name>
        <dbReference type="ChEBI" id="CHEBI:29035"/>
    </ligand>
</feature>
<evidence type="ECO:0000256" key="12">
    <source>
        <dbReference type="SAM" id="Phobius"/>
    </source>
</evidence>